<dbReference type="Pfam" id="PF09945">
    <property type="entry name" value="DUF2177"/>
    <property type="match status" value="1"/>
</dbReference>
<protein>
    <submittedName>
        <fullName evidence="2">Conserved putative membrane protein</fullName>
    </submittedName>
</protein>
<feature type="transmembrane region" description="Helical" evidence="1">
    <location>
        <begin position="47"/>
        <end position="66"/>
    </location>
</feature>
<keyword evidence="1" id="KW-1133">Transmembrane helix</keyword>
<dbReference type="RefSeq" id="WP_041018393.1">
    <property type="nucleotide sequence ID" value="NZ_CCEJ010000010.1"/>
</dbReference>
<dbReference type="EMBL" id="CCEJ010000010">
    <property type="protein sequence ID" value="CDR34835.1"/>
    <property type="molecule type" value="Genomic_DNA"/>
</dbReference>
<dbReference type="eggNOG" id="COG4852">
    <property type="taxonomic scope" value="Bacteria"/>
</dbReference>
<evidence type="ECO:0000256" key="1">
    <source>
        <dbReference type="SAM" id="Phobius"/>
    </source>
</evidence>
<feature type="transmembrane region" description="Helical" evidence="1">
    <location>
        <begin position="105"/>
        <end position="127"/>
    </location>
</feature>
<organism evidence="2 3">
    <name type="scientific">Candidatus Criblamydia sequanensis CRIB-18</name>
    <dbReference type="NCBI Taxonomy" id="1437425"/>
    <lineage>
        <taxon>Bacteria</taxon>
        <taxon>Pseudomonadati</taxon>
        <taxon>Chlamydiota</taxon>
        <taxon>Chlamydiia</taxon>
        <taxon>Parachlamydiales</taxon>
        <taxon>Candidatus Criblamydiaceae</taxon>
        <taxon>Candidatus Criblamydia</taxon>
    </lineage>
</organism>
<evidence type="ECO:0000313" key="2">
    <source>
        <dbReference type="EMBL" id="CDR34835.1"/>
    </source>
</evidence>
<dbReference type="Proteomes" id="UP000031552">
    <property type="component" value="Unassembled WGS sequence"/>
</dbReference>
<proteinExistence type="predicted"/>
<dbReference type="InterPro" id="IPR018687">
    <property type="entry name" value="DUF2177_membr"/>
</dbReference>
<name>A0A090D2Q5_9BACT</name>
<gene>
    <name evidence="2" type="ORF">CSEC_2029</name>
</gene>
<evidence type="ECO:0000313" key="3">
    <source>
        <dbReference type="Proteomes" id="UP000031552"/>
    </source>
</evidence>
<comment type="caution">
    <text evidence="2">The sequence shown here is derived from an EMBL/GenBank/DDBJ whole genome shotgun (WGS) entry which is preliminary data.</text>
</comment>
<keyword evidence="1" id="KW-0812">Transmembrane</keyword>
<feature type="transmembrane region" description="Helical" evidence="1">
    <location>
        <begin position="72"/>
        <end position="93"/>
    </location>
</feature>
<keyword evidence="1" id="KW-0472">Membrane</keyword>
<accession>A0A090D2Q5</accession>
<feature type="transmembrane region" description="Helical" evidence="1">
    <location>
        <begin position="6"/>
        <end position="26"/>
    </location>
</feature>
<reference evidence="2" key="1">
    <citation type="submission" date="2013-12" db="EMBL/GenBank/DDBJ databases">
        <authorList>
            <person name="Linke B."/>
        </authorList>
    </citation>
    <scope>NUCLEOTIDE SEQUENCE [LARGE SCALE GENOMIC DNA]</scope>
    <source>
        <strain evidence="2">CRIB-18</strain>
    </source>
</reference>
<reference evidence="2" key="2">
    <citation type="submission" date="2014-09" db="EMBL/GenBank/DDBJ databases">
        <title>Criblamydia sequanensis harbors a mega-plasmid encoding arsenite resistance.</title>
        <authorList>
            <person name="Bertelli C."/>
            <person name="Goesmann A."/>
            <person name="Greub G."/>
        </authorList>
    </citation>
    <scope>NUCLEOTIDE SEQUENCE [LARGE SCALE GENOMIC DNA]</scope>
    <source>
        <strain evidence="2">CRIB-18</strain>
    </source>
</reference>
<dbReference type="AlphaFoldDB" id="A0A090D2Q5"/>
<sequence>MTFLKLYCVSLIVFFIIDLVWLGIIAKNLYRDQIGFLMSDKVKWLPALIFYFLYIAGLVFFAILPAVKEENWVAALTYGGFFGLVCYATYDLTNLATLKGWPIKIAIYDLLWGAFISGVTSLITFWIGSHWKNYFS</sequence>
<keyword evidence="3" id="KW-1185">Reference proteome</keyword>
<dbReference type="OrthoDB" id="166547at2"/>